<dbReference type="InterPro" id="IPR015421">
    <property type="entry name" value="PyrdxlP-dep_Trfase_major"/>
</dbReference>
<dbReference type="FunFam" id="3.40.640.10:FF:000033">
    <property type="entry name" value="Aspartate aminotransferase"/>
    <property type="match status" value="1"/>
</dbReference>
<dbReference type="PANTHER" id="PTHR43807">
    <property type="entry name" value="FI04487P"/>
    <property type="match status" value="1"/>
</dbReference>
<evidence type="ECO:0000259" key="7">
    <source>
        <dbReference type="Pfam" id="PF00155"/>
    </source>
</evidence>
<dbReference type="GO" id="GO:0030170">
    <property type="term" value="F:pyridoxal phosphate binding"/>
    <property type="evidence" value="ECO:0007669"/>
    <property type="project" value="InterPro"/>
</dbReference>
<dbReference type="InterPro" id="IPR004838">
    <property type="entry name" value="NHTrfase_class1_PyrdxlP-BS"/>
</dbReference>
<name>A0AAW5F3X7_CLOSY</name>
<comment type="similarity">
    <text evidence="2 6">Belongs to the class-I pyridoxal-phosphate-dependent aminotransferase family.</text>
</comment>
<dbReference type="Pfam" id="PF00155">
    <property type="entry name" value="Aminotran_1_2"/>
    <property type="match status" value="1"/>
</dbReference>
<proteinExistence type="inferred from homology"/>
<evidence type="ECO:0000256" key="1">
    <source>
        <dbReference type="ARBA" id="ARBA00001933"/>
    </source>
</evidence>
<dbReference type="PROSITE" id="PS00105">
    <property type="entry name" value="AA_TRANSFER_CLASS_1"/>
    <property type="match status" value="1"/>
</dbReference>
<keyword evidence="4 6" id="KW-0808">Transferase</keyword>
<dbReference type="CDD" id="cd00609">
    <property type="entry name" value="AAT_like"/>
    <property type="match status" value="1"/>
</dbReference>
<keyword evidence="3 6" id="KW-0032">Aminotransferase</keyword>
<evidence type="ECO:0000313" key="9">
    <source>
        <dbReference type="Proteomes" id="UP001203136"/>
    </source>
</evidence>
<dbReference type="Proteomes" id="UP001203136">
    <property type="component" value="Unassembled WGS sequence"/>
</dbReference>
<dbReference type="InterPro" id="IPR015422">
    <property type="entry name" value="PyrdxlP-dep_Trfase_small"/>
</dbReference>
<dbReference type="Gene3D" id="3.40.640.10">
    <property type="entry name" value="Type I PLP-dependent aspartate aminotransferase-like (Major domain)"/>
    <property type="match status" value="1"/>
</dbReference>
<evidence type="ECO:0000313" key="8">
    <source>
        <dbReference type="EMBL" id="MCK0087229.1"/>
    </source>
</evidence>
<dbReference type="InterPro" id="IPR004839">
    <property type="entry name" value="Aminotransferase_I/II_large"/>
</dbReference>
<dbReference type="InterPro" id="IPR015424">
    <property type="entry name" value="PyrdxlP-dep_Trfase"/>
</dbReference>
<reference evidence="8" key="1">
    <citation type="journal article" date="2022" name="Cell Host Microbe">
        <title>Colonization of the live biotherapeutic product VE303 and modulation of the microbiota and metabolites in healthy volunteers.</title>
        <authorList>
            <person name="Dsouza M."/>
            <person name="Menon R."/>
            <person name="Crossette E."/>
            <person name="Bhattarai S.K."/>
            <person name="Schneider J."/>
            <person name="Kim Y.G."/>
            <person name="Reddy S."/>
            <person name="Caballero S."/>
            <person name="Felix C."/>
            <person name="Cornacchione L."/>
            <person name="Hendrickson J."/>
            <person name="Watson A.R."/>
            <person name="Minot S.S."/>
            <person name="Greenfield N."/>
            <person name="Schopf L."/>
            <person name="Szabady R."/>
            <person name="Patarroyo J."/>
            <person name="Smith W."/>
            <person name="Harrison P."/>
            <person name="Kuijper E.J."/>
            <person name="Kelly C.P."/>
            <person name="Olle B."/>
            <person name="Bobilev D."/>
            <person name="Silber J.L."/>
            <person name="Bucci V."/>
            <person name="Roberts B."/>
            <person name="Faith J."/>
            <person name="Norman J.M."/>
        </authorList>
    </citation>
    <scope>NUCLEOTIDE SEQUENCE</scope>
    <source>
        <strain evidence="8">VE303-04</strain>
    </source>
</reference>
<evidence type="ECO:0000256" key="6">
    <source>
        <dbReference type="RuleBase" id="RU000481"/>
    </source>
</evidence>
<evidence type="ECO:0000256" key="4">
    <source>
        <dbReference type="ARBA" id="ARBA00022679"/>
    </source>
</evidence>
<keyword evidence="5" id="KW-0663">Pyridoxal phosphate</keyword>
<dbReference type="SUPFAM" id="SSF53383">
    <property type="entry name" value="PLP-dependent transferases"/>
    <property type="match status" value="1"/>
</dbReference>
<dbReference type="Gene3D" id="3.90.1150.10">
    <property type="entry name" value="Aspartate Aminotransferase, domain 1"/>
    <property type="match status" value="1"/>
</dbReference>
<dbReference type="EC" id="2.6.1.-" evidence="6"/>
<dbReference type="GO" id="GO:0016212">
    <property type="term" value="F:kynurenine-oxoglutarate transaminase activity"/>
    <property type="evidence" value="ECO:0007669"/>
    <property type="project" value="TreeGrafter"/>
</dbReference>
<accession>A0AAW5F3X7</accession>
<sequence length="395" mass="43970">MPRLSDRVGTFTDSVIRRMTRISDAKEGSINLSQGFPDFDPPKEITDALARAAVEGPHQYSITFGAENFREALAKKHGSAIGRAIDPDKEIVVTCGGTEAMMAAMMTICNPGDNVIVFSPFYENYGADAILSGANPIYVPLIPPEFGFDRAVLEDAFKQGVKAIIVCNPSNPCGKVFTREELLYIGELAKKYDAYVVTDEVYEHIIFKPNVHVHMAGLPGMYERTITCNSLSKTYSITGWRLGYLIGPEEVIEGAKKVHDFLTVGAAAPLQEAATVGLNFGPEYYEELQRIYTEKRDYFVAGLDRIGLKHTVPQGSYFILIDISDFLALPQFEGYTDLEFCEWMINSFGVAAVPGSSFFKEEVNHLIRLHFARQKETLDEALNRLGEMMKVLEQK</sequence>
<dbReference type="GO" id="GO:0005737">
    <property type="term" value="C:cytoplasm"/>
    <property type="evidence" value="ECO:0007669"/>
    <property type="project" value="TreeGrafter"/>
</dbReference>
<gene>
    <name evidence="8" type="ORF">K5I21_15370</name>
</gene>
<dbReference type="PRINTS" id="PR00753">
    <property type="entry name" value="ACCSYNTHASE"/>
</dbReference>
<evidence type="ECO:0000256" key="3">
    <source>
        <dbReference type="ARBA" id="ARBA00022576"/>
    </source>
</evidence>
<dbReference type="AlphaFoldDB" id="A0AAW5F3X7"/>
<organism evidence="8 9">
    <name type="scientific">Clostridium symbiosum</name>
    <name type="common">Bacteroides symbiosus</name>
    <dbReference type="NCBI Taxonomy" id="1512"/>
    <lineage>
        <taxon>Bacteria</taxon>
        <taxon>Bacillati</taxon>
        <taxon>Bacillota</taxon>
        <taxon>Clostridia</taxon>
        <taxon>Lachnospirales</taxon>
        <taxon>Lachnospiraceae</taxon>
        <taxon>Otoolea</taxon>
    </lineage>
</organism>
<comment type="caution">
    <text evidence="8">The sequence shown here is derived from an EMBL/GenBank/DDBJ whole genome shotgun (WGS) entry which is preliminary data.</text>
</comment>
<dbReference type="RefSeq" id="WP_024738566.1">
    <property type="nucleotide sequence ID" value="NZ_BAABZD010000002.1"/>
</dbReference>
<dbReference type="PANTHER" id="PTHR43807:SF20">
    <property type="entry name" value="FI04487P"/>
    <property type="match status" value="1"/>
</dbReference>
<dbReference type="EMBL" id="JAINVB010000001">
    <property type="protein sequence ID" value="MCK0087229.1"/>
    <property type="molecule type" value="Genomic_DNA"/>
</dbReference>
<protein>
    <recommendedName>
        <fullName evidence="6">Aminotransferase</fullName>
        <ecNumber evidence="6">2.6.1.-</ecNumber>
    </recommendedName>
</protein>
<evidence type="ECO:0000256" key="2">
    <source>
        <dbReference type="ARBA" id="ARBA00007441"/>
    </source>
</evidence>
<feature type="domain" description="Aminotransferase class I/classII large" evidence="7">
    <location>
        <begin position="30"/>
        <end position="385"/>
    </location>
</feature>
<evidence type="ECO:0000256" key="5">
    <source>
        <dbReference type="ARBA" id="ARBA00022898"/>
    </source>
</evidence>
<comment type="cofactor">
    <cofactor evidence="1 6">
        <name>pyridoxal 5'-phosphate</name>
        <dbReference type="ChEBI" id="CHEBI:597326"/>
    </cofactor>
</comment>
<dbReference type="InterPro" id="IPR051326">
    <property type="entry name" value="Kynurenine-oxoglutarate_AT"/>
</dbReference>